<dbReference type="InterPro" id="IPR021354">
    <property type="entry name" value="DUF2975"/>
</dbReference>
<keyword evidence="3" id="KW-1185">Reference proteome</keyword>
<dbReference type="Pfam" id="PF11188">
    <property type="entry name" value="DUF2975"/>
    <property type="match status" value="1"/>
</dbReference>
<keyword evidence="1" id="KW-0812">Transmembrane</keyword>
<comment type="caution">
    <text evidence="2">The sequence shown here is derived from an EMBL/GenBank/DDBJ whole genome shotgun (WGS) entry which is preliminary data.</text>
</comment>
<evidence type="ECO:0000256" key="1">
    <source>
        <dbReference type="SAM" id="Phobius"/>
    </source>
</evidence>
<dbReference type="EMBL" id="JAVHUL010000054">
    <property type="protein sequence ID" value="MDQ7918589.1"/>
    <property type="molecule type" value="Genomic_DNA"/>
</dbReference>
<keyword evidence="1" id="KW-1133">Transmembrane helix</keyword>
<organism evidence="2 3">
    <name type="scientific">Mesonia profundi</name>
    <dbReference type="NCBI Taxonomy" id="3070998"/>
    <lineage>
        <taxon>Bacteria</taxon>
        <taxon>Pseudomonadati</taxon>
        <taxon>Bacteroidota</taxon>
        <taxon>Flavobacteriia</taxon>
        <taxon>Flavobacteriales</taxon>
        <taxon>Flavobacteriaceae</taxon>
        <taxon>Mesonia</taxon>
    </lineage>
</organism>
<feature type="transmembrane region" description="Helical" evidence="1">
    <location>
        <begin position="129"/>
        <end position="151"/>
    </location>
</feature>
<accession>A0ABU1A4F7</accession>
<reference evidence="2 3" key="1">
    <citation type="submission" date="2023-08" db="EMBL/GenBank/DDBJ databases">
        <title>Mesonia sp. MT50, isolated from deep-sea sediment of the Mariana Trench.</title>
        <authorList>
            <person name="Fu H."/>
        </authorList>
    </citation>
    <scope>NUCLEOTIDE SEQUENCE [LARGE SCALE GENOMIC DNA]</scope>
    <source>
        <strain evidence="2 3">MT50</strain>
    </source>
</reference>
<dbReference type="RefSeq" id="WP_308865587.1">
    <property type="nucleotide sequence ID" value="NZ_JAVHUL010000054.1"/>
</dbReference>
<name>A0ABU1A4F7_9FLAO</name>
<dbReference type="Proteomes" id="UP001230915">
    <property type="component" value="Unassembled WGS sequence"/>
</dbReference>
<keyword evidence="1" id="KW-0472">Membrane</keyword>
<feature type="transmembrane region" description="Helical" evidence="1">
    <location>
        <begin position="56"/>
        <end position="79"/>
    </location>
</feature>
<evidence type="ECO:0000313" key="2">
    <source>
        <dbReference type="EMBL" id="MDQ7918589.1"/>
    </source>
</evidence>
<feature type="transmembrane region" description="Helical" evidence="1">
    <location>
        <begin position="100"/>
        <end position="123"/>
    </location>
</feature>
<sequence>MKTLNLLKSLIDFIWIITGIPSLILGIALVPCLFIYPSIFEIFSFLSGETSIASSFSAQFILLILILSFLSSIYGLYLFRKTLRHFQKGQAFNLYVINTFHKIGWIFTIAAILSSTMLFLLRLTLESTFSINFGITPYLVLMCLGLFFMVLSETFRVARIQKQENDLTI</sequence>
<protein>
    <submittedName>
        <fullName evidence="2">DUF2975 domain-containing protein</fullName>
    </submittedName>
</protein>
<evidence type="ECO:0000313" key="3">
    <source>
        <dbReference type="Proteomes" id="UP001230915"/>
    </source>
</evidence>
<feature type="transmembrane region" description="Helical" evidence="1">
    <location>
        <begin position="12"/>
        <end position="36"/>
    </location>
</feature>
<proteinExistence type="predicted"/>
<gene>
    <name evidence="2" type="ORF">RBU60_13500</name>
</gene>